<gene>
    <name evidence="2" type="ORF">V5O48_002689</name>
</gene>
<feature type="coiled-coil region" evidence="1">
    <location>
        <begin position="264"/>
        <end position="334"/>
    </location>
</feature>
<name>A0ABR3FVC2_9AGAR</name>
<evidence type="ECO:0000256" key="1">
    <source>
        <dbReference type="SAM" id="Coils"/>
    </source>
</evidence>
<comment type="caution">
    <text evidence="2">The sequence shown here is derived from an EMBL/GenBank/DDBJ whole genome shotgun (WGS) entry which is preliminary data.</text>
</comment>
<dbReference type="InterPro" id="IPR027417">
    <property type="entry name" value="P-loop_NTPase"/>
</dbReference>
<sequence>MFSSGTNLPVGMGLQSCTELVQIAPPFELAGYLVTLIDTPGFDDTNKSDMDILKTTAEFLAKDFKRGRRLAGVLYLHRISDPRMGGISRRNFNMFKQLCGEHTLKNVVIISNMWGQVSPELGNAREEELTTNEQFFKPALDKGAKMVRHDNTPENALAILRHLVGNEPLPLRIQTEIVDGKKDIWQTAAGDEVAPELAAQNRKFTAERDEFLQQMKGGVQAKFFSVFLSENALCLDEIDHRDDENRGKIREETGKLQAEIGRANEEGERLASEYAAEKQQLQLRAEEDRQTAEREAERQRAEIRALHQRLQDEANRTNAQREDLQRQLNDAVQHYERRGGGGCILM</sequence>
<evidence type="ECO:0008006" key="4">
    <source>
        <dbReference type="Google" id="ProtNLM"/>
    </source>
</evidence>
<reference evidence="2 3" key="1">
    <citation type="submission" date="2024-02" db="EMBL/GenBank/DDBJ databases">
        <title>A draft genome for the cacao thread blight pathogen Marasmius crinis-equi.</title>
        <authorList>
            <person name="Cohen S.P."/>
            <person name="Baruah I.K."/>
            <person name="Amoako-Attah I."/>
            <person name="Bukari Y."/>
            <person name="Meinhardt L.W."/>
            <person name="Bailey B.A."/>
        </authorList>
    </citation>
    <scope>NUCLEOTIDE SEQUENCE [LARGE SCALE GENOMIC DNA]</scope>
    <source>
        <strain evidence="2 3">GH-76</strain>
    </source>
</reference>
<organism evidence="2 3">
    <name type="scientific">Marasmius crinis-equi</name>
    <dbReference type="NCBI Taxonomy" id="585013"/>
    <lineage>
        <taxon>Eukaryota</taxon>
        <taxon>Fungi</taxon>
        <taxon>Dikarya</taxon>
        <taxon>Basidiomycota</taxon>
        <taxon>Agaricomycotina</taxon>
        <taxon>Agaricomycetes</taxon>
        <taxon>Agaricomycetidae</taxon>
        <taxon>Agaricales</taxon>
        <taxon>Marasmiineae</taxon>
        <taxon>Marasmiaceae</taxon>
        <taxon>Marasmius</taxon>
    </lineage>
</organism>
<dbReference type="SUPFAM" id="SSF52540">
    <property type="entry name" value="P-loop containing nucleoside triphosphate hydrolases"/>
    <property type="match status" value="1"/>
</dbReference>
<protein>
    <recommendedName>
        <fullName evidence="4">G domain-containing protein</fullName>
    </recommendedName>
</protein>
<keyword evidence="1" id="KW-0175">Coiled coil</keyword>
<proteinExistence type="predicted"/>
<keyword evidence="3" id="KW-1185">Reference proteome</keyword>
<accession>A0ABR3FVC2</accession>
<evidence type="ECO:0000313" key="3">
    <source>
        <dbReference type="Proteomes" id="UP001465976"/>
    </source>
</evidence>
<evidence type="ECO:0000313" key="2">
    <source>
        <dbReference type="EMBL" id="KAL0579291.1"/>
    </source>
</evidence>
<dbReference type="EMBL" id="JBAHYK010000064">
    <property type="protein sequence ID" value="KAL0579291.1"/>
    <property type="molecule type" value="Genomic_DNA"/>
</dbReference>
<dbReference type="Proteomes" id="UP001465976">
    <property type="component" value="Unassembled WGS sequence"/>
</dbReference>
<dbReference type="Gene3D" id="3.40.50.300">
    <property type="entry name" value="P-loop containing nucleotide triphosphate hydrolases"/>
    <property type="match status" value="1"/>
</dbReference>